<dbReference type="AlphaFoldDB" id="A0A127FCP5"/>
<dbReference type="RefSeq" id="WP_066922089.1">
    <property type="nucleotide sequence ID" value="NZ_CP011971.1"/>
</dbReference>
<evidence type="ECO:0000256" key="1">
    <source>
        <dbReference type="SAM" id="Phobius"/>
    </source>
</evidence>
<dbReference type="STRING" id="465721.ACG33_13980"/>
<feature type="transmembrane region" description="Helical" evidence="1">
    <location>
        <begin position="232"/>
        <end position="251"/>
    </location>
</feature>
<feature type="transmembrane region" description="Helical" evidence="1">
    <location>
        <begin position="85"/>
        <end position="103"/>
    </location>
</feature>
<feature type="transmembrane region" description="Helical" evidence="1">
    <location>
        <begin position="398"/>
        <end position="416"/>
    </location>
</feature>
<evidence type="ECO:0000259" key="3">
    <source>
        <dbReference type="Pfam" id="PF13194"/>
    </source>
</evidence>
<proteinExistence type="predicted"/>
<dbReference type="Pfam" id="PF02308">
    <property type="entry name" value="MgtC"/>
    <property type="match status" value="1"/>
</dbReference>
<sequence length="417" mass="42904">MSPPDQSIIGLAAALAVGMLIGLERERHKGRGTGRAAAGIRTFTLIALSGAISMLLGDTLVLAVFGIMLGTLAAISLLHSPRRDPGLTTEITMLIAFLLGGLSMRQPQLSAALAVVVTIILAARTRLHDWIHDVLTDQEVRSGLMLAAAALVILPLTPTEPVDPWGIIAPRRLWLLAVLVMAINSVGYIALRALGPKVGLVVAGLLSGFISSTATIAALGGKARSSPELHRGAVAGAAASSIATIIQLSLLTSLTHLTTSLRLAPALMGAGIAAVAYAGLFTLRSAREVSERESPPGRPFDPKTAIVFVLLVGTTLVVSALLTQWLGDRGLLIASAAAGFGNTHSPAISAAALAAAGSTSPEFAAIAVLAAFSTNTLSKFVVAFTLGGRRYALELLPGLVLMLLAAWGGWFLGTLIP</sequence>
<name>A0A127FCP5_STEDE</name>
<accession>A0A127FCP5</accession>
<dbReference type="InterPro" id="IPR025105">
    <property type="entry name" value="DUF4010"/>
</dbReference>
<feature type="transmembrane region" description="Helical" evidence="1">
    <location>
        <begin position="304"/>
        <end position="323"/>
    </location>
</feature>
<dbReference type="InterPro" id="IPR049177">
    <property type="entry name" value="MgtC_SapB_SrpB_YhiD_N"/>
</dbReference>
<dbReference type="EMBL" id="CP011971">
    <property type="protein sequence ID" value="AMN48186.1"/>
    <property type="molecule type" value="Genomic_DNA"/>
</dbReference>
<protein>
    <submittedName>
        <fullName evidence="4">Uncharacterized protein</fullName>
    </submittedName>
</protein>
<dbReference type="PANTHER" id="PTHR39084:SF1">
    <property type="entry name" value="DUF4010 DOMAIN-CONTAINING PROTEIN"/>
    <property type="match status" value="1"/>
</dbReference>
<keyword evidence="1" id="KW-1133">Transmembrane helix</keyword>
<feature type="transmembrane region" description="Helical" evidence="1">
    <location>
        <begin position="198"/>
        <end position="220"/>
    </location>
</feature>
<organism evidence="4 5">
    <name type="scientific">Steroidobacter denitrificans</name>
    <dbReference type="NCBI Taxonomy" id="465721"/>
    <lineage>
        <taxon>Bacteria</taxon>
        <taxon>Pseudomonadati</taxon>
        <taxon>Pseudomonadota</taxon>
        <taxon>Gammaproteobacteria</taxon>
        <taxon>Steroidobacterales</taxon>
        <taxon>Steroidobacteraceae</taxon>
        <taxon>Steroidobacter</taxon>
    </lineage>
</organism>
<feature type="transmembrane region" description="Helical" evidence="1">
    <location>
        <begin position="35"/>
        <end position="54"/>
    </location>
</feature>
<feature type="transmembrane region" description="Helical" evidence="1">
    <location>
        <begin position="363"/>
        <end position="386"/>
    </location>
</feature>
<evidence type="ECO:0000313" key="5">
    <source>
        <dbReference type="Proteomes" id="UP000070250"/>
    </source>
</evidence>
<keyword evidence="1" id="KW-0472">Membrane</keyword>
<evidence type="ECO:0000313" key="4">
    <source>
        <dbReference type="EMBL" id="AMN48186.1"/>
    </source>
</evidence>
<feature type="transmembrane region" description="Helical" evidence="1">
    <location>
        <begin position="263"/>
        <end position="284"/>
    </location>
</feature>
<feature type="transmembrane region" description="Helical" evidence="1">
    <location>
        <begin position="6"/>
        <end position="23"/>
    </location>
</feature>
<feature type="transmembrane region" description="Helical" evidence="1">
    <location>
        <begin position="173"/>
        <end position="191"/>
    </location>
</feature>
<dbReference type="PANTHER" id="PTHR39084">
    <property type="entry name" value="MEMBRANE PROTEIN-RELATED"/>
    <property type="match status" value="1"/>
</dbReference>
<feature type="transmembrane region" description="Helical" evidence="1">
    <location>
        <begin position="139"/>
        <end position="158"/>
    </location>
</feature>
<dbReference type="KEGG" id="sdf:ACG33_13980"/>
<feature type="domain" description="DUF4010" evidence="3">
    <location>
        <begin position="178"/>
        <end position="387"/>
    </location>
</feature>
<reference evidence="4 5" key="1">
    <citation type="submission" date="2015-06" db="EMBL/GenBank/DDBJ databases">
        <title>A Comprehensive Approach to Explore the Metabolic and Phylogenetic Diversity of Bacterial Steroid Degradation in the Environment: Testosterone as an Example.</title>
        <authorList>
            <person name="Yang F.-C."/>
            <person name="Chen Y.-L."/>
            <person name="Yu C.-P."/>
            <person name="Tang S.-L."/>
            <person name="Wang P.-H."/>
            <person name="Ismail W."/>
            <person name="Wang C.-H."/>
            <person name="Yang C.-Y."/>
            <person name="Chiang Y.-R."/>
        </authorList>
    </citation>
    <scope>NUCLEOTIDE SEQUENCE [LARGE SCALE GENOMIC DNA]</scope>
    <source>
        <strain evidence="4 5">DSM 18526</strain>
    </source>
</reference>
<evidence type="ECO:0000259" key="2">
    <source>
        <dbReference type="Pfam" id="PF02308"/>
    </source>
</evidence>
<dbReference type="Proteomes" id="UP000070250">
    <property type="component" value="Chromosome"/>
</dbReference>
<feature type="transmembrane region" description="Helical" evidence="1">
    <location>
        <begin position="109"/>
        <end position="127"/>
    </location>
</feature>
<gene>
    <name evidence="4" type="ORF">ACG33_13980</name>
</gene>
<dbReference type="Pfam" id="PF13194">
    <property type="entry name" value="DUF4010"/>
    <property type="match status" value="1"/>
</dbReference>
<dbReference type="OrthoDB" id="9813718at2"/>
<keyword evidence="1" id="KW-0812">Transmembrane</keyword>
<feature type="domain" description="MgtC/SapB/SrpB/YhiD N-terminal" evidence="2">
    <location>
        <begin position="11"/>
        <end position="129"/>
    </location>
</feature>
<dbReference type="PATRIC" id="fig|465721.4.peg.2989"/>
<keyword evidence="5" id="KW-1185">Reference proteome</keyword>